<proteinExistence type="predicted"/>
<reference evidence="3" key="1">
    <citation type="submission" date="2023-07" db="EMBL/GenBank/DDBJ databases">
        <title>Whole-genome sequencing of a new Methanosarcina sp. Z-7115.</title>
        <authorList>
            <person name="Zhilina T.N."/>
            <person name="Merkel A.Y."/>
        </authorList>
    </citation>
    <scope>NUCLEOTIDE SEQUENCE [LARGE SCALE GENOMIC DNA]</scope>
    <source>
        <strain evidence="3">Z-7115</strain>
    </source>
</reference>
<dbReference type="InterPro" id="IPR003781">
    <property type="entry name" value="CoA-bd"/>
</dbReference>
<organism evidence="2 3">
    <name type="scientific">Methanosarcina baikalica</name>
    <dbReference type="NCBI Taxonomy" id="3073890"/>
    <lineage>
        <taxon>Archaea</taxon>
        <taxon>Methanobacteriati</taxon>
        <taxon>Methanobacteriota</taxon>
        <taxon>Stenosarchaea group</taxon>
        <taxon>Methanomicrobia</taxon>
        <taxon>Methanosarcinales</taxon>
        <taxon>Methanosarcinaceae</taxon>
        <taxon>Methanosarcina</taxon>
    </lineage>
</organism>
<dbReference type="Pfam" id="PF13380">
    <property type="entry name" value="CoA_binding_2"/>
    <property type="match status" value="1"/>
</dbReference>
<dbReference type="InterPro" id="IPR036291">
    <property type="entry name" value="NAD(P)-bd_dom_sf"/>
</dbReference>
<comment type="caution">
    <text evidence="2">The sequence shown here is derived from an EMBL/GenBank/DDBJ whole genome shotgun (WGS) entry which is preliminary data.</text>
</comment>
<evidence type="ECO:0000313" key="3">
    <source>
        <dbReference type="Proteomes" id="UP001246244"/>
    </source>
</evidence>
<evidence type="ECO:0000259" key="1">
    <source>
        <dbReference type="Pfam" id="PF13380"/>
    </source>
</evidence>
<gene>
    <name evidence="2" type="ORF">RG963_03425</name>
</gene>
<sequence>MEPTTLDWEKFWEAQTFAIVTDRTKPAMKWAASELKSRGKKVYLVDLSEKPDSESLKNVSSLPSGIDRAVIGITKTEPADLIPVLKKKGAKKIWLHWTTETEKAVDTCQKIGIECMTGHCPMMYLGNGLSIHGIHRAIAKMMGKY</sequence>
<dbReference type="RefSeq" id="WP_310574878.1">
    <property type="nucleotide sequence ID" value="NZ_JAVKPK010000009.1"/>
</dbReference>
<dbReference type="Gene3D" id="3.40.50.720">
    <property type="entry name" value="NAD(P)-binding Rossmann-like Domain"/>
    <property type="match status" value="1"/>
</dbReference>
<protein>
    <submittedName>
        <fullName evidence="2">CoA-binding protein</fullName>
    </submittedName>
</protein>
<feature type="domain" description="CoA-binding" evidence="1">
    <location>
        <begin position="22"/>
        <end position="124"/>
    </location>
</feature>
<name>A0ABU2CYN8_9EURY</name>
<accession>A0ABU2CYN8</accession>
<dbReference type="SUPFAM" id="SSF51735">
    <property type="entry name" value="NAD(P)-binding Rossmann-fold domains"/>
    <property type="match status" value="1"/>
</dbReference>
<dbReference type="Proteomes" id="UP001246244">
    <property type="component" value="Unassembled WGS sequence"/>
</dbReference>
<dbReference type="EMBL" id="JAVKPK010000009">
    <property type="protein sequence ID" value="MDR7664851.1"/>
    <property type="molecule type" value="Genomic_DNA"/>
</dbReference>
<keyword evidence="3" id="KW-1185">Reference proteome</keyword>
<evidence type="ECO:0000313" key="2">
    <source>
        <dbReference type="EMBL" id="MDR7664851.1"/>
    </source>
</evidence>